<dbReference type="AlphaFoldDB" id="A0A561SMA5"/>
<comment type="caution">
    <text evidence="1">The sequence shown here is derived from an EMBL/GenBank/DDBJ whole genome shotgun (WGS) entry which is preliminary data.</text>
</comment>
<evidence type="ECO:0000313" key="2">
    <source>
        <dbReference type="Proteomes" id="UP000321261"/>
    </source>
</evidence>
<organism evidence="1 2">
    <name type="scientific">Pseudonocardia hierapolitana</name>
    <dbReference type="NCBI Taxonomy" id="1128676"/>
    <lineage>
        <taxon>Bacteria</taxon>
        <taxon>Bacillati</taxon>
        <taxon>Actinomycetota</taxon>
        <taxon>Actinomycetes</taxon>
        <taxon>Pseudonocardiales</taxon>
        <taxon>Pseudonocardiaceae</taxon>
        <taxon>Pseudonocardia</taxon>
    </lineage>
</organism>
<dbReference type="Proteomes" id="UP000321261">
    <property type="component" value="Unassembled WGS sequence"/>
</dbReference>
<gene>
    <name evidence="1" type="ORF">FHX44_111849</name>
</gene>
<name>A0A561SMA5_9PSEU</name>
<dbReference type="EMBL" id="VIWU01000001">
    <property type="protein sequence ID" value="TWF75962.1"/>
    <property type="molecule type" value="Genomic_DNA"/>
</dbReference>
<reference evidence="1 2" key="1">
    <citation type="submission" date="2019-06" db="EMBL/GenBank/DDBJ databases">
        <title>Sequencing the genomes of 1000 actinobacteria strains.</title>
        <authorList>
            <person name="Klenk H.-P."/>
        </authorList>
    </citation>
    <scope>NUCLEOTIDE SEQUENCE [LARGE SCALE GENOMIC DNA]</scope>
    <source>
        <strain evidence="1 2">DSM 45671</strain>
    </source>
</reference>
<evidence type="ECO:0000313" key="1">
    <source>
        <dbReference type="EMBL" id="TWF75962.1"/>
    </source>
</evidence>
<keyword evidence="2" id="KW-1185">Reference proteome</keyword>
<sequence>MTGAGYAYCEAGTGGRIDDIDDVLAALERLRGAVPDTRAEVGRVLGDADVTVAELVWSATIAQRRLRVVDRMWARWADGKVVAEWHEVGVPALIALLAGRDPAGCGVTSAAPGGSE</sequence>
<dbReference type="InterPro" id="IPR032710">
    <property type="entry name" value="NTF2-like_dom_sf"/>
</dbReference>
<dbReference type="RefSeq" id="WP_147255083.1">
    <property type="nucleotide sequence ID" value="NZ_VIWU01000001.1"/>
</dbReference>
<proteinExistence type="predicted"/>
<dbReference type="SUPFAM" id="SSF54427">
    <property type="entry name" value="NTF2-like"/>
    <property type="match status" value="1"/>
</dbReference>
<dbReference type="Gene3D" id="3.10.450.50">
    <property type="match status" value="1"/>
</dbReference>
<protein>
    <submittedName>
        <fullName evidence="1">Putative ester cyclase</fullName>
    </submittedName>
</protein>
<accession>A0A561SMA5</accession>
<dbReference type="OrthoDB" id="3624661at2"/>